<dbReference type="InterPro" id="IPR000835">
    <property type="entry name" value="HTH_MarR-typ"/>
</dbReference>
<keyword evidence="2" id="KW-0805">Transcription regulation</keyword>
<dbReference type="Pfam" id="PF22381">
    <property type="entry name" value="Staph_reg_Sar_Rot"/>
    <property type="match status" value="1"/>
</dbReference>
<evidence type="ECO:0000256" key="4">
    <source>
        <dbReference type="ARBA" id="ARBA00023163"/>
    </source>
</evidence>
<evidence type="ECO:0000256" key="6">
    <source>
        <dbReference type="ARBA" id="ARBA00047188"/>
    </source>
</evidence>
<proteinExistence type="inferred from homology"/>
<sequence>MQRLENQLCFVLYAYSRQLCSLFRPVLDRWGITYPQYFALLALWEGQELTVKQLGEKLYLDSGTLTPMLKRMEEAGWVKRQRSTVDERKVIVTLNEKAEALRSEMTNLPQMLLEQSGMTQQDAALLLEQLKRMMRQSRRTNQRS</sequence>
<dbReference type="InterPro" id="IPR036388">
    <property type="entry name" value="WH-like_DNA-bd_sf"/>
</dbReference>
<dbReference type="SUPFAM" id="SSF46785">
    <property type="entry name" value="Winged helix' DNA-binding domain"/>
    <property type="match status" value="1"/>
</dbReference>
<evidence type="ECO:0000256" key="1">
    <source>
        <dbReference type="ARBA" id="ARBA00004496"/>
    </source>
</evidence>
<evidence type="ECO:0000256" key="2">
    <source>
        <dbReference type="ARBA" id="ARBA00023015"/>
    </source>
</evidence>
<dbReference type="PANTHER" id="PTHR42756">
    <property type="entry name" value="TRANSCRIPTIONAL REGULATOR, MARR"/>
    <property type="match status" value="1"/>
</dbReference>
<comment type="similarity">
    <text evidence="5">Belongs to the SarZ family.</text>
</comment>
<dbReference type="SMART" id="SM00347">
    <property type="entry name" value="HTH_MARR"/>
    <property type="match status" value="1"/>
</dbReference>
<comment type="caution">
    <text evidence="9">The sequence shown here is derived from an EMBL/GenBank/DDBJ whole genome shotgun (WGS) entry which is preliminary data.</text>
</comment>
<keyword evidence="4" id="KW-0804">Transcription</keyword>
<evidence type="ECO:0000256" key="5">
    <source>
        <dbReference type="ARBA" id="ARBA00046337"/>
    </source>
</evidence>
<gene>
    <name evidence="9" type="ORF">ACFQNG_12910</name>
</gene>
<evidence type="ECO:0000256" key="3">
    <source>
        <dbReference type="ARBA" id="ARBA00023125"/>
    </source>
</evidence>
<reference evidence="10" key="1">
    <citation type="journal article" date="2019" name="Int. J. Syst. Evol. Microbiol.">
        <title>The Global Catalogue of Microorganisms (GCM) 10K type strain sequencing project: providing services to taxonomists for standard genome sequencing and annotation.</title>
        <authorList>
            <consortium name="The Broad Institute Genomics Platform"/>
            <consortium name="The Broad Institute Genome Sequencing Center for Infectious Disease"/>
            <person name="Wu L."/>
            <person name="Ma J."/>
        </authorList>
    </citation>
    <scope>NUCLEOTIDE SEQUENCE [LARGE SCALE GENOMIC DNA]</scope>
    <source>
        <strain evidence="10">CGMCC 1.12942</strain>
    </source>
</reference>
<keyword evidence="3" id="KW-0238">DNA-binding</keyword>
<keyword evidence="10" id="KW-1185">Reference proteome</keyword>
<evidence type="ECO:0000256" key="7">
    <source>
        <dbReference type="ARBA" id="ARBA00047207"/>
    </source>
</evidence>
<accession>A0ABW2RLU0</accession>
<organism evidence="9 10">
    <name type="scientific">Laceyella putida</name>
    <dbReference type="NCBI Taxonomy" id="110101"/>
    <lineage>
        <taxon>Bacteria</taxon>
        <taxon>Bacillati</taxon>
        <taxon>Bacillota</taxon>
        <taxon>Bacilli</taxon>
        <taxon>Bacillales</taxon>
        <taxon>Thermoactinomycetaceae</taxon>
        <taxon>Laceyella</taxon>
    </lineage>
</organism>
<dbReference type="PRINTS" id="PR00598">
    <property type="entry name" value="HTHMARR"/>
</dbReference>
<dbReference type="PROSITE" id="PS50995">
    <property type="entry name" value="HTH_MARR_2"/>
    <property type="match status" value="1"/>
</dbReference>
<dbReference type="Gene3D" id="1.10.10.10">
    <property type="entry name" value="Winged helix-like DNA-binding domain superfamily/Winged helix DNA-binding domain"/>
    <property type="match status" value="1"/>
</dbReference>
<protein>
    <recommendedName>
        <fullName evidence="6">HTH-type transcriptional regulator SarZ</fullName>
    </recommendedName>
    <alternativeName>
        <fullName evidence="7">Staphylococcal accessory regulator Z</fullName>
    </alternativeName>
</protein>
<feature type="domain" description="HTH marR-type" evidence="8">
    <location>
        <begin position="5"/>
        <end position="135"/>
    </location>
</feature>
<evidence type="ECO:0000313" key="10">
    <source>
        <dbReference type="Proteomes" id="UP001596500"/>
    </source>
</evidence>
<dbReference type="Proteomes" id="UP001596500">
    <property type="component" value="Unassembled WGS sequence"/>
</dbReference>
<dbReference type="RefSeq" id="WP_379865646.1">
    <property type="nucleotide sequence ID" value="NZ_JBHTBW010000044.1"/>
</dbReference>
<evidence type="ECO:0000259" key="8">
    <source>
        <dbReference type="PROSITE" id="PS50995"/>
    </source>
</evidence>
<dbReference type="EMBL" id="JBHTBW010000044">
    <property type="protein sequence ID" value="MFC7441993.1"/>
    <property type="molecule type" value="Genomic_DNA"/>
</dbReference>
<dbReference type="PANTHER" id="PTHR42756:SF1">
    <property type="entry name" value="TRANSCRIPTIONAL REPRESSOR OF EMRAB OPERON"/>
    <property type="match status" value="1"/>
</dbReference>
<comment type="subcellular location">
    <subcellularLocation>
        <location evidence="1">Cytoplasm</location>
    </subcellularLocation>
</comment>
<name>A0ABW2RLU0_9BACL</name>
<evidence type="ECO:0000313" key="9">
    <source>
        <dbReference type="EMBL" id="MFC7441993.1"/>
    </source>
</evidence>
<dbReference type="InterPro" id="IPR036390">
    <property type="entry name" value="WH_DNA-bd_sf"/>
</dbReference>
<dbReference type="InterPro" id="IPR055166">
    <property type="entry name" value="Transc_reg_Sar_Rot_HTH"/>
</dbReference>